<dbReference type="EMBL" id="PIET01000680">
    <property type="protein sequence ID" value="PLM57116.1"/>
    <property type="molecule type" value="Genomic_DNA"/>
</dbReference>
<dbReference type="GO" id="GO:0009378">
    <property type="term" value="F:four-way junction helicase activity"/>
    <property type="evidence" value="ECO:0007669"/>
    <property type="project" value="InterPro"/>
</dbReference>
<dbReference type="Gene3D" id="1.10.8.10">
    <property type="entry name" value="DNA helicase RuvA subunit, C-terminal domain"/>
    <property type="match status" value="1"/>
</dbReference>
<evidence type="ECO:0000313" key="3">
    <source>
        <dbReference type="Proteomes" id="UP000234661"/>
    </source>
</evidence>
<evidence type="ECO:0000259" key="1">
    <source>
        <dbReference type="Pfam" id="PF07499"/>
    </source>
</evidence>
<evidence type="ECO:0000313" key="2">
    <source>
        <dbReference type="EMBL" id="PLM57116.1"/>
    </source>
</evidence>
<dbReference type="SUPFAM" id="SSF46929">
    <property type="entry name" value="DNA helicase RuvA subunit, C-terminal domain"/>
    <property type="match status" value="1"/>
</dbReference>
<dbReference type="GO" id="GO:0006310">
    <property type="term" value="P:DNA recombination"/>
    <property type="evidence" value="ECO:0007669"/>
    <property type="project" value="InterPro"/>
</dbReference>
<accession>A0A2J4Z238</accession>
<dbReference type="AlphaFoldDB" id="A0A2J4Z238"/>
<dbReference type="GO" id="GO:0009379">
    <property type="term" value="C:Holliday junction helicase complex"/>
    <property type="evidence" value="ECO:0007669"/>
    <property type="project" value="InterPro"/>
</dbReference>
<reference evidence="2 3" key="2">
    <citation type="submission" date="2018-01" db="EMBL/GenBank/DDBJ databases">
        <title>Genomic study of Klebsiella pneumoniae.</title>
        <authorList>
            <person name="Yang Y."/>
            <person name="Bicalho R."/>
        </authorList>
    </citation>
    <scope>NUCLEOTIDE SEQUENCE [LARGE SCALE GENOMIC DNA]</scope>
    <source>
        <strain evidence="2 3">A2</strain>
    </source>
</reference>
<dbReference type="Proteomes" id="UP000234661">
    <property type="component" value="Unassembled WGS sequence"/>
</dbReference>
<feature type="domain" description="Holliday junction DNA helicase RuvA C-terminal" evidence="1">
    <location>
        <begin position="1"/>
        <end position="31"/>
    </location>
</feature>
<dbReference type="CDD" id="cd14332">
    <property type="entry name" value="UBA_RuvA_C"/>
    <property type="match status" value="1"/>
</dbReference>
<dbReference type="Pfam" id="PF07499">
    <property type="entry name" value="RuvA_C"/>
    <property type="match status" value="1"/>
</dbReference>
<dbReference type="InterPro" id="IPR011114">
    <property type="entry name" value="RuvA_C"/>
</dbReference>
<dbReference type="GO" id="GO:0005524">
    <property type="term" value="F:ATP binding"/>
    <property type="evidence" value="ECO:0007669"/>
    <property type="project" value="InterPro"/>
</dbReference>
<dbReference type="GO" id="GO:0006281">
    <property type="term" value="P:DNA repair"/>
    <property type="evidence" value="ECO:0007669"/>
    <property type="project" value="InterPro"/>
</dbReference>
<organism evidence="2 3">
    <name type="scientific">Klebsiella michiganensis</name>
    <dbReference type="NCBI Taxonomy" id="1134687"/>
    <lineage>
        <taxon>Bacteria</taxon>
        <taxon>Pseudomonadati</taxon>
        <taxon>Pseudomonadota</taxon>
        <taxon>Gammaproteobacteria</taxon>
        <taxon>Enterobacterales</taxon>
        <taxon>Enterobacteriaceae</taxon>
        <taxon>Klebsiella/Raoultella group</taxon>
        <taxon>Klebsiella</taxon>
    </lineage>
</organism>
<sequence length="33" mass="3671">GYKPQEASRMVSKIVRPDANSETLIREALRAAL</sequence>
<dbReference type="InterPro" id="IPR036267">
    <property type="entry name" value="RuvA_C_sf"/>
</dbReference>
<reference evidence="2 3" key="1">
    <citation type="submission" date="2017-11" db="EMBL/GenBank/DDBJ databases">
        <authorList>
            <person name="Han C.G."/>
        </authorList>
    </citation>
    <scope>NUCLEOTIDE SEQUENCE [LARGE SCALE GENOMIC DNA]</scope>
    <source>
        <strain evidence="2 3">A2</strain>
    </source>
</reference>
<proteinExistence type="predicted"/>
<feature type="non-terminal residue" evidence="2">
    <location>
        <position position="1"/>
    </location>
</feature>
<name>A0A2J4Z238_9ENTR</name>
<comment type="caution">
    <text evidence="2">The sequence shown here is derived from an EMBL/GenBank/DDBJ whole genome shotgun (WGS) entry which is preliminary data.</text>
</comment>
<protein>
    <submittedName>
        <fullName evidence="2">Holliday junction branch migration protein RuvA</fullName>
    </submittedName>
</protein>
<gene>
    <name evidence="2" type="primary">ruvA</name>
    <name evidence="2" type="ORF">CWM85_20210</name>
</gene>